<dbReference type="EC" id="2.7.11.1" evidence="2"/>
<gene>
    <name evidence="13" type="ORF">Pmar_PMAR024500</name>
</gene>
<dbReference type="GO" id="GO:0005524">
    <property type="term" value="F:ATP binding"/>
    <property type="evidence" value="ECO:0007669"/>
    <property type="project" value="UniProtKB-UniRule"/>
</dbReference>
<evidence type="ECO:0000256" key="11">
    <source>
        <dbReference type="RuleBase" id="RU000304"/>
    </source>
</evidence>
<protein>
    <recommendedName>
        <fullName evidence="2">non-specific serine/threonine protein kinase</fullName>
        <ecNumber evidence="2">2.7.11.1</ecNumber>
    </recommendedName>
</protein>
<evidence type="ECO:0000256" key="4">
    <source>
        <dbReference type="ARBA" id="ARBA00022679"/>
    </source>
</evidence>
<dbReference type="AlphaFoldDB" id="C5LT56"/>
<evidence type="ECO:0000256" key="10">
    <source>
        <dbReference type="PROSITE-ProRule" id="PRU10141"/>
    </source>
</evidence>
<dbReference type="SUPFAM" id="SSF56112">
    <property type="entry name" value="Protein kinase-like (PK-like)"/>
    <property type="match status" value="1"/>
</dbReference>
<evidence type="ECO:0000313" key="14">
    <source>
        <dbReference type="Proteomes" id="UP000007800"/>
    </source>
</evidence>
<dbReference type="PANTHER" id="PTHR44899">
    <property type="entry name" value="CAMK FAMILY PROTEIN KINASE"/>
    <property type="match status" value="1"/>
</dbReference>
<keyword evidence="4" id="KW-0808">Transferase</keyword>
<reference evidence="13 14" key="1">
    <citation type="submission" date="2008-07" db="EMBL/GenBank/DDBJ databases">
        <authorList>
            <person name="El-Sayed N."/>
            <person name="Caler E."/>
            <person name="Inman J."/>
            <person name="Amedeo P."/>
            <person name="Hass B."/>
            <person name="Wortman J."/>
        </authorList>
    </citation>
    <scope>NUCLEOTIDE SEQUENCE [LARGE SCALE GENOMIC DNA]</scope>
    <source>
        <strain evidence="14">ATCC 50983 / TXsc</strain>
    </source>
</reference>
<feature type="domain" description="Protein kinase" evidence="12">
    <location>
        <begin position="6"/>
        <end position="262"/>
    </location>
</feature>
<dbReference type="Gene3D" id="3.30.200.20">
    <property type="entry name" value="Phosphorylase Kinase, domain 1"/>
    <property type="match status" value="1"/>
</dbReference>
<evidence type="ECO:0000259" key="12">
    <source>
        <dbReference type="PROSITE" id="PS50011"/>
    </source>
</evidence>
<keyword evidence="6 13" id="KW-0418">Kinase</keyword>
<dbReference type="PROSITE" id="PS00108">
    <property type="entry name" value="PROTEIN_KINASE_ST"/>
    <property type="match status" value="1"/>
</dbReference>
<sequence length="354" mass="40219">MASRGYSRIRKVGEGSFGKAWLVRGRDGREYIMKTIDVKRMDKKQRNEARNEVKVLSSLKHPYVVCYRDSFFEEASGLCIIMDYAEGGDLADRIRKARDAGVGFPEAQIVRWLSQAALALKYLHEKHVLHRDLKAQNLFLTRTNRLRLGDFGISKVLDSTLAFAETTIGTPYYLSPEICEERPYNWASDIWALGCILYEMCCLKVPFDASNIKSLVDKITKGPTPELPPHFSPELRALLRDCLTREWTKRPTAAEIVGRGIVQAEIRQMLEEEGDPMVSGCPSGTCLLLLVIIRDATVQRVTTGECMCHQCRGAHREGRDLKGETTNRDRQSWPNVVQMIPREVTRDQDLIKEA</sequence>
<dbReference type="InterPro" id="IPR017441">
    <property type="entry name" value="Protein_kinase_ATP_BS"/>
</dbReference>
<evidence type="ECO:0000256" key="3">
    <source>
        <dbReference type="ARBA" id="ARBA00022527"/>
    </source>
</evidence>
<keyword evidence="14" id="KW-1185">Reference proteome</keyword>
<dbReference type="InterPro" id="IPR051131">
    <property type="entry name" value="NEK_Ser/Thr_kinase_NIMA"/>
</dbReference>
<dbReference type="PANTHER" id="PTHR44899:SF3">
    <property type="entry name" value="SERINE_THREONINE-PROTEIN KINASE NEK1"/>
    <property type="match status" value="1"/>
</dbReference>
<evidence type="ECO:0000256" key="8">
    <source>
        <dbReference type="ARBA" id="ARBA00047899"/>
    </source>
</evidence>
<evidence type="ECO:0000256" key="7">
    <source>
        <dbReference type="ARBA" id="ARBA00022840"/>
    </source>
</evidence>
<accession>C5LT56</accession>
<dbReference type="Gene3D" id="1.10.510.10">
    <property type="entry name" value="Transferase(Phosphotransferase) domain 1"/>
    <property type="match status" value="1"/>
</dbReference>
<dbReference type="InterPro" id="IPR001245">
    <property type="entry name" value="Ser-Thr/Tyr_kinase_cat_dom"/>
</dbReference>
<comment type="similarity">
    <text evidence="1">Belongs to the protein kinase superfamily. NEK Ser/Thr protein kinase family. NIMA subfamily.</text>
</comment>
<keyword evidence="7 10" id="KW-0067">ATP-binding</keyword>
<dbReference type="EMBL" id="GG685288">
    <property type="protein sequence ID" value="EER00024.1"/>
    <property type="molecule type" value="Genomic_DNA"/>
</dbReference>
<keyword evidence="5 10" id="KW-0547">Nucleotide-binding</keyword>
<evidence type="ECO:0000256" key="1">
    <source>
        <dbReference type="ARBA" id="ARBA00010886"/>
    </source>
</evidence>
<dbReference type="Pfam" id="PF00069">
    <property type="entry name" value="Pkinase"/>
    <property type="match status" value="1"/>
</dbReference>
<dbReference type="InterPro" id="IPR008271">
    <property type="entry name" value="Ser/Thr_kinase_AS"/>
</dbReference>
<proteinExistence type="inferred from homology"/>
<evidence type="ECO:0000256" key="5">
    <source>
        <dbReference type="ARBA" id="ARBA00022741"/>
    </source>
</evidence>
<comment type="catalytic activity">
    <reaction evidence="8">
        <text>L-threonyl-[protein] + ATP = O-phospho-L-threonyl-[protein] + ADP + H(+)</text>
        <dbReference type="Rhea" id="RHEA:46608"/>
        <dbReference type="Rhea" id="RHEA-COMP:11060"/>
        <dbReference type="Rhea" id="RHEA-COMP:11605"/>
        <dbReference type="ChEBI" id="CHEBI:15378"/>
        <dbReference type="ChEBI" id="CHEBI:30013"/>
        <dbReference type="ChEBI" id="CHEBI:30616"/>
        <dbReference type="ChEBI" id="CHEBI:61977"/>
        <dbReference type="ChEBI" id="CHEBI:456216"/>
        <dbReference type="EC" id="2.7.11.1"/>
    </reaction>
</comment>
<evidence type="ECO:0000256" key="9">
    <source>
        <dbReference type="ARBA" id="ARBA00048679"/>
    </source>
</evidence>
<dbReference type="InterPro" id="IPR000719">
    <property type="entry name" value="Prot_kinase_dom"/>
</dbReference>
<evidence type="ECO:0000256" key="6">
    <source>
        <dbReference type="ARBA" id="ARBA00022777"/>
    </source>
</evidence>
<keyword evidence="3 11" id="KW-0723">Serine/threonine-protein kinase</keyword>
<dbReference type="FunFam" id="3.30.200.20:FF:000097">
    <property type="entry name" value="Probable serine/threonine-protein kinase nek1"/>
    <property type="match status" value="1"/>
</dbReference>
<evidence type="ECO:0000256" key="2">
    <source>
        <dbReference type="ARBA" id="ARBA00012513"/>
    </source>
</evidence>
<comment type="catalytic activity">
    <reaction evidence="9">
        <text>L-seryl-[protein] + ATP = O-phospho-L-seryl-[protein] + ADP + H(+)</text>
        <dbReference type="Rhea" id="RHEA:17989"/>
        <dbReference type="Rhea" id="RHEA-COMP:9863"/>
        <dbReference type="Rhea" id="RHEA-COMP:11604"/>
        <dbReference type="ChEBI" id="CHEBI:15378"/>
        <dbReference type="ChEBI" id="CHEBI:29999"/>
        <dbReference type="ChEBI" id="CHEBI:30616"/>
        <dbReference type="ChEBI" id="CHEBI:83421"/>
        <dbReference type="ChEBI" id="CHEBI:456216"/>
        <dbReference type="EC" id="2.7.11.1"/>
    </reaction>
</comment>
<organism evidence="14">
    <name type="scientific">Perkinsus marinus (strain ATCC 50983 / TXsc)</name>
    <dbReference type="NCBI Taxonomy" id="423536"/>
    <lineage>
        <taxon>Eukaryota</taxon>
        <taxon>Sar</taxon>
        <taxon>Alveolata</taxon>
        <taxon>Perkinsozoa</taxon>
        <taxon>Perkinsea</taxon>
        <taxon>Perkinsida</taxon>
        <taxon>Perkinsidae</taxon>
        <taxon>Perkinsus</taxon>
    </lineage>
</organism>
<dbReference type="GeneID" id="9049719"/>
<name>C5LT56_PERM5</name>
<dbReference type="PROSITE" id="PS50011">
    <property type="entry name" value="PROTEIN_KINASE_DOM"/>
    <property type="match status" value="1"/>
</dbReference>
<dbReference type="PROSITE" id="PS00107">
    <property type="entry name" value="PROTEIN_KINASE_ATP"/>
    <property type="match status" value="1"/>
</dbReference>
<feature type="binding site" evidence="10">
    <location>
        <position position="34"/>
    </location>
    <ligand>
        <name>ATP</name>
        <dbReference type="ChEBI" id="CHEBI:30616"/>
    </ligand>
</feature>
<dbReference type="CDD" id="cd08215">
    <property type="entry name" value="STKc_Nek"/>
    <property type="match status" value="1"/>
</dbReference>
<dbReference type="OMA" id="NNKDIWA"/>
<dbReference type="OrthoDB" id="248923at2759"/>
<dbReference type="RefSeq" id="XP_002767306.1">
    <property type="nucleotide sequence ID" value="XM_002767260.1"/>
</dbReference>
<dbReference type="InterPro" id="IPR011009">
    <property type="entry name" value="Kinase-like_dom_sf"/>
</dbReference>
<dbReference type="PRINTS" id="PR00109">
    <property type="entry name" value="TYRKINASE"/>
</dbReference>
<dbReference type="FunCoup" id="C5LT56">
    <property type="interactions" value="37"/>
</dbReference>
<dbReference type="SMART" id="SM00220">
    <property type="entry name" value="S_TKc"/>
    <property type="match status" value="1"/>
</dbReference>
<dbReference type="GO" id="GO:0004674">
    <property type="term" value="F:protein serine/threonine kinase activity"/>
    <property type="evidence" value="ECO:0007669"/>
    <property type="project" value="UniProtKB-KW"/>
</dbReference>
<evidence type="ECO:0000313" key="13">
    <source>
        <dbReference type="EMBL" id="EER00024.1"/>
    </source>
</evidence>
<dbReference type="Proteomes" id="UP000007800">
    <property type="component" value="Unassembled WGS sequence"/>
</dbReference>
<dbReference type="InParanoid" id="C5LT56"/>